<dbReference type="EMBL" id="LN831302">
    <property type="protein sequence ID" value="CQH48540.1"/>
    <property type="molecule type" value="Genomic_DNA"/>
</dbReference>
<dbReference type="GeneID" id="26658121"/>
<protein>
    <submittedName>
        <fullName evidence="4">Hsp20-type molecular chaperone</fullName>
    </submittedName>
</protein>
<dbReference type="PROSITE" id="PS01031">
    <property type="entry name" value="SHSP"/>
    <property type="match status" value="1"/>
</dbReference>
<organism evidence="4 5">
    <name type="scientific">Halobacterium hubeiense</name>
    <dbReference type="NCBI Taxonomy" id="1407499"/>
    <lineage>
        <taxon>Archaea</taxon>
        <taxon>Methanobacteriati</taxon>
        <taxon>Methanobacteriota</taxon>
        <taxon>Stenosarchaea group</taxon>
        <taxon>Halobacteria</taxon>
        <taxon>Halobacteriales</taxon>
        <taxon>Halobacteriaceae</taxon>
        <taxon>Halobacterium</taxon>
    </lineage>
</organism>
<feature type="domain" description="SHSP" evidence="3">
    <location>
        <begin position="24"/>
        <end position="138"/>
    </location>
</feature>
<dbReference type="AlphaFoldDB" id="A0A0U5GZE6"/>
<dbReference type="InterPro" id="IPR002068">
    <property type="entry name" value="A-crystallin/Hsp20_dom"/>
</dbReference>
<evidence type="ECO:0000256" key="2">
    <source>
        <dbReference type="RuleBase" id="RU003616"/>
    </source>
</evidence>
<dbReference type="InterPro" id="IPR008978">
    <property type="entry name" value="HSP20-like_chaperone"/>
</dbReference>
<dbReference type="STRING" id="1407499.HHUB_1431"/>
<dbReference type="CDD" id="cd06464">
    <property type="entry name" value="ACD_sHsps-like"/>
    <property type="match status" value="1"/>
</dbReference>
<dbReference type="OrthoDB" id="210205at2157"/>
<sequence>MTVREFAEDVGDAVFERLGRAASHMQEESPLPVDVLESDDEYLVVFDAPGATASDVQVNYVDGAVEVRVDRFREFREEFEMVFPGRGLKLDGRAELPADAVVDADEARAELRDNGALYVFLPKDESAGTDVDVTTPEDDEDDE</sequence>
<evidence type="ECO:0000256" key="1">
    <source>
        <dbReference type="PROSITE-ProRule" id="PRU00285"/>
    </source>
</evidence>
<evidence type="ECO:0000313" key="5">
    <source>
        <dbReference type="Proteomes" id="UP000066737"/>
    </source>
</evidence>
<evidence type="ECO:0000313" key="4">
    <source>
        <dbReference type="EMBL" id="CQH48540.1"/>
    </source>
</evidence>
<comment type="similarity">
    <text evidence="1 2">Belongs to the small heat shock protein (HSP20) family.</text>
</comment>
<reference evidence="5" key="1">
    <citation type="journal article" date="2016" name="Environ. Microbiol.">
        <title>The complete genome of a viable archaeum isolated from 123-million-year-old rock salt.</title>
        <authorList>
            <person name="Jaakkola S.T."/>
            <person name="Pfeiffer F."/>
            <person name="Ravantti J.J."/>
            <person name="Guo Q."/>
            <person name="Liu Y."/>
            <person name="Chen X."/>
            <person name="Ma H."/>
            <person name="Yang C."/>
            <person name="Oksanen H.M."/>
            <person name="Bamford D.H."/>
        </authorList>
    </citation>
    <scope>NUCLEOTIDE SEQUENCE</scope>
    <source>
        <strain evidence="5">JI20-1</strain>
    </source>
</reference>
<dbReference type="SUPFAM" id="SSF49764">
    <property type="entry name" value="HSP20-like chaperones"/>
    <property type="match status" value="1"/>
</dbReference>
<dbReference type="Gene3D" id="2.60.40.790">
    <property type="match status" value="1"/>
</dbReference>
<dbReference type="Proteomes" id="UP000066737">
    <property type="component" value="Chromosome I"/>
</dbReference>
<dbReference type="RefSeq" id="WP_059055754.1">
    <property type="nucleotide sequence ID" value="NZ_CEML01000002.1"/>
</dbReference>
<keyword evidence="5" id="KW-1185">Reference proteome</keyword>
<name>A0A0U5GZE6_9EURY</name>
<evidence type="ECO:0000259" key="3">
    <source>
        <dbReference type="PROSITE" id="PS01031"/>
    </source>
</evidence>
<proteinExistence type="inferred from homology"/>
<dbReference type="Pfam" id="PF00011">
    <property type="entry name" value="HSP20"/>
    <property type="match status" value="1"/>
</dbReference>
<dbReference type="KEGG" id="hhb:Hhub_1431"/>
<gene>
    <name evidence="4" type="primary">hsp20D</name>
    <name evidence="4" type="ORF">HHUB_1431</name>
</gene>
<accession>A0A0U5GZE6</accession>